<dbReference type="PIRSF" id="PIRSF001589">
    <property type="entry name" value="Asn_synthetase_glu-h"/>
    <property type="match status" value="1"/>
</dbReference>
<keyword evidence="6" id="KW-0061">Asparagine biosynthesis</keyword>
<dbReference type="InterPro" id="IPR014729">
    <property type="entry name" value="Rossmann-like_a/b/a_fold"/>
</dbReference>
<dbReference type="EMBL" id="MQMF01000001">
    <property type="protein sequence ID" value="OOE14603.1"/>
    <property type="molecule type" value="Genomic_DNA"/>
</dbReference>
<dbReference type="InterPro" id="IPR017932">
    <property type="entry name" value="GATase_2_dom"/>
</dbReference>
<organism evidence="11 12">
    <name type="scientific">Fictibacillus arsenicus</name>
    <dbReference type="NCBI Taxonomy" id="255247"/>
    <lineage>
        <taxon>Bacteria</taxon>
        <taxon>Bacillati</taxon>
        <taxon>Bacillota</taxon>
        <taxon>Bacilli</taxon>
        <taxon>Bacillales</taxon>
        <taxon>Fictibacillaceae</taxon>
        <taxon>Fictibacillus</taxon>
    </lineage>
</organism>
<reference evidence="11 12" key="1">
    <citation type="submission" date="2016-11" db="EMBL/GenBank/DDBJ databases">
        <authorList>
            <person name="Jaros S."/>
            <person name="Januszkiewicz K."/>
            <person name="Wedrychowicz H."/>
        </authorList>
    </citation>
    <scope>NUCLEOTIDE SEQUENCE [LARGE SCALE GENOMIC DNA]</scope>
    <source>
        <strain evidence="11 12">Con a/3</strain>
    </source>
</reference>
<dbReference type="SUPFAM" id="SSF56235">
    <property type="entry name" value="N-terminal nucleophile aminohydrolases (Ntn hydrolases)"/>
    <property type="match status" value="1"/>
</dbReference>
<gene>
    <name evidence="11" type="ORF">UN64_05275</name>
</gene>
<dbReference type="InterPro" id="IPR006426">
    <property type="entry name" value="Asn_synth_AEB"/>
</dbReference>
<evidence type="ECO:0000256" key="3">
    <source>
        <dbReference type="ARBA" id="ARBA00012737"/>
    </source>
</evidence>
<dbReference type="InterPro" id="IPR001962">
    <property type="entry name" value="Asn_synthase"/>
</dbReference>
<evidence type="ECO:0000256" key="4">
    <source>
        <dbReference type="ARBA" id="ARBA00022741"/>
    </source>
</evidence>
<evidence type="ECO:0000256" key="7">
    <source>
        <dbReference type="ARBA" id="ARBA00022962"/>
    </source>
</evidence>
<dbReference type="CDD" id="cd00712">
    <property type="entry name" value="AsnB"/>
    <property type="match status" value="1"/>
</dbReference>
<dbReference type="PROSITE" id="PS51278">
    <property type="entry name" value="GATASE_TYPE_2"/>
    <property type="match status" value="1"/>
</dbReference>
<dbReference type="GO" id="GO:0004066">
    <property type="term" value="F:asparagine synthase (glutamine-hydrolyzing) activity"/>
    <property type="evidence" value="ECO:0007669"/>
    <property type="project" value="UniProtKB-EC"/>
</dbReference>
<dbReference type="InterPro" id="IPR033738">
    <property type="entry name" value="AsnB_N"/>
</dbReference>
<accession>A0A1V3GCK9</accession>
<dbReference type="PANTHER" id="PTHR43284">
    <property type="entry name" value="ASPARAGINE SYNTHETASE (GLUTAMINE-HYDROLYZING)"/>
    <property type="match status" value="1"/>
</dbReference>
<dbReference type="Proteomes" id="UP000188597">
    <property type="component" value="Unassembled WGS sequence"/>
</dbReference>
<feature type="domain" description="Glutamine amidotransferase type-2" evidence="10">
    <location>
        <begin position="2"/>
        <end position="216"/>
    </location>
</feature>
<keyword evidence="5 9" id="KW-0067">ATP-binding</keyword>
<comment type="caution">
    <text evidence="11">The sequence shown here is derived from an EMBL/GenBank/DDBJ whole genome shotgun (WGS) entry which is preliminary data.</text>
</comment>
<sequence length="655" mass="76654">MSAIAGIYSFNEEPVIHYGNAMMEYYNKFPVDSLDIYYKDNLFFGCHAQWIMPEDINNKKSFYDNDKRLAITSDAILDNRNELFQKLNIDYSIRNDITDNEIILLAYCKWKDEMPKHLNGEFAFMIWDEKEQCLFGARDFSGKRSFYFYSDDQRIAFSTLLNPLLKLPYISNELNEYWLAEFLTIPNMNDVADPFITVYKNISSVPPSHTIKVKKGRVILSRYLDIGNNKKLKLKNNEEYIEAFRDVFQTAVKSRFRTHKNIGSELSGGLDSGSVVSFASRNLKQLNKRLNTYSAVPIPEFTEWNYNHLIPNESEFIRSTVDYVGNISDRYLDFKGKDPFSDIDEWLNIMEMPYKFFENSVWLKGIYKQAHLDRIGILLNGARGNYTISWGPELRYYSSLMKKMRWIKLNKELNLYSDYLNVKKSRVLKEVRSRAFPNYFQSKETSYILPEVISKELAERTNIYKSLEEKGLYPVDTTNPNIYEIRKQHFGRLNNWNITGTTSTRLSLINSLRAHDPTNDLRVVQFCLSIPIDQFICEGLGRSLIRRSTKGYLPDKVRLNQRTRGIQGVDVIQRMSSKWQMFIDEYDYMCSDPLSLEFLNVEVLRTAKENMQSNYALDPNFRVMMRSIIVYRFLKKLKGGEVYEESLAGTNIGST</sequence>
<evidence type="ECO:0000256" key="5">
    <source>
        <dbReference type="ARBA" id="ARBA00022840"/>
    </source>
</evidence>
<dbReference type="GO" id="GO:0006529">
    <property type="term" value="P:asparagine biosynthetic process"/>
    <property type="evidence" value="ECO:0007669"/>
    <property type="project" value="UniProtKB-KW"/>
</dbReference>
<dbReference type="Pfam" id="PF13537">
    <property type="entry name" value="GATase_7"/>
    <property type="match status" value="1"/>
</dbReference>
<evidence type="ECO:0000256" key="2">
    <source>
        <dbReference type="ARBA" id="ARBA00005752"/>
    </source>
</evidence>
<dbReference type="EC" id="6.3.5.4" evidence="3"/>
<evidence type="ECO:0000256" key="9">
    <source>
        <dbReference type="PIRSR" id="PIRSR001589-2"/>
    </source>
</evidence>
<dbReference type="Pfam" id="PF00733">
    <property type="entry name" value="Asn_synthase"/>
    <property type="match status" value="1"/>
</dbReference>
<protein>
    <recommendedName>
        <fullName evidence="3">asparagine synthase (glutamine-hydrolyzing)</fullName>
        <ecNumber evidence="3">6.3.5.4</ecNumber>
    </recommendedName>
</protein>
<keyword evidence="7" id="KW-0315">Glutamine amidotransferase</keyword>
<dbReference type="Gene3D" id="3.60.20.10">
    <property type="entry name" value="Glutamine Phosphoribosylpyrophosphate, subunit 1, domain 1"/>
    <property type="match status" value="1"/>
</dbReference>
<dbReference type="SUPFAM" id="SSF52402">
    <property type="entry name" value="Adenine nucleotide alpha hydrolases-like"/>
    <property type="match status" value="1"/>
</dbReference>
<dbReference type="RefSeq" id="WP_077360394.1">
    <property type="nucleotide sequence ID" value="NZ_MQMF01000001.1"/>
</dbReference>
<dbReference type="AlphaFoldDB" id="A0A1V3GCK9"/>
<proteinExistence type="inferred from homology"/>
<comment type="similarity">
    <text evidence="2">Belongs to the asparagine synthetase family.</text>
</comment>
<dbReference type="InterPro" id="IPR029055">
    <property type="entry name" value="Ntn_hydrolases_N"/>
</dbReference>
<evidence type="ECO:0000259" key="10">
    <source>
        <dbReference type="PROSITE" id="PS51278"/>
    </source>
</evidence>
<feature type="binding site" evidence="9">
    <location>
        <position position="99"/>
    </location>
    <ligand>
        <name>L-glutamine</name>
        <dbReference type="ChEBI" id="CHEBI:58359"/>
    </ligand>
</feature>
<comment type="pathway">
    <text evidence="1">Amino-acid biosynthesis; L-asparagine biosynthesis; L-asparagine from L-aspartate (L-Gln route): step 1/1.</text>
</comment>
<keyword evidence="4 9" id="KW-0547">Nucleotide-binding</keyword>
<comment type="catalytic activity">
    <reaction evidence="8">
        <text>L-aspartate + L-glutamine + ATP + H2O = L-asparagine + L-glutamate + AMP + diphosphate + H(+)</text>
        <dbReference type="Rhea" id="RHEA:12228"/>
        <dbReference type="ChEBI" id="CHEBI:15377"/>
        <dbReference type="ChEBI" id="CHEBI:15378"/>
        <dbReference type="ChEBI" id="CHEBI:29985"/>
        <dbReference type="ChEBI" id="CHEBI:29991"/>
        <dbReference type="ChEBI" id="CHEBI:30616"/>
        <dbReference type="ChEBI" id="CHEBI:33019"/>
        <dbReference type="ChEBI" id="CHEBI:58048"/>
        <dbReference type="ChEBI" id="CHEBI:58359"/>
        <dbReference type="ChEBI" id="CHEBI:456215"/>
        <dbReference type="EC" id="6.3.5.4"/>
    </reaction>
</comment>
<evidence type="ECO:0000256" key="6">
    <source>
        <dbReference type="ARBA" id="ARBA00022888"/>
    </source>
</evidence>
<dbReference type="GO" id="GO:0005524">
    <property type="term" value="F:ATP binding"/>
    <property type="evidence" value="ECO:0007669"/>
    <property type="project" value="UniProtKB-KW"/>
</dbReference>
<keyword evidence="6" id="KW-0028">Amino-acid biosynthesis</keyword>
<dbReference type="OrthoDB" id="9763290at2"/>
<evidence type="ECO:0000313" key="11">
    <source>
        <dbReference type="EMBL" id="OOE14603.1"/>
    </source>
</evidence>
<dbReference type="PANTHER" id="PTHR43284:SF1">
    <property type="entry name" value="ASPARAGINE SYNTHETASE"/>
    <property type="match status" value="1"/>
</dbReference>
<name>A0A1V3GCK9_9BACL</name>
<evidence type="ECO:0000256" key="1">
    <source>
        <dbReference type="ARBA" id="ARBA00005187"/>
    </source>
</evidence>
<evidence type="ECO:0000256" key="8">
    <source>
        <dbReference type="ARBA" id="ARBA00048741"/>
    </source>
</evidence>
<dbReference type="Gene3D" id="3.40.50.620">
    <property type="entry name" value="HUPs"/>
    <property type="match status" value="1"/>
</dbReference>
<dbReference type="InterPro" id="IPR051786">
    <property type="entry name" value="ASN_synthetase/amidase"/>
</dbReference>
<evidence type="ECO:0000313" key="12">
    <source>
        <dbReference type="Proteomes" id="UP000188597"/>
    </source>
</evidence>